<dbReference type="Proteomes" id="UP000241426">
    <property type="component" value="Unassembled WGS sequence"/>
</dbReference>
<sequence length="245" mass="27907">MDFLNKKIMLSLIIPLLLIGGCNNDNHLSHNSFLNKKEANFDGAKMYVLHQRQISQLETIIEKQSFISLGNDIEVMNALIDTPLVDINPAQVQQLQTIMQGYQYTQPDWNAVVKETLLSLTTSDNDSGQALRVKYQLKQHIIKNSSFISNAINMQRQRIAYAAFVKLARKVDVDSDGNFDLPILNHQDDRILAIVDMTQVKNARYQAIVFEANESNINIKDFNTNNTQQMNKTVQEIVTQLALRI</sequence>
<reference evidence="1 2" key="1">
    <citation type="submission" date="2018-01" db="EMBL/GenBank/DDBJ databases">
        <title>Whole genome sequencing of Histamine producing bacteria.</title>
        <authorList>
            <person name="Butler K."/>
        </authorList>
    </citation>
    <scope>NUCLEOTIDE SEQUENCE [LARGE SCALE GENOMIC DNA]</scope>
    <source>
        <strain evidence="1 2">FS-7.2</strain>
    </source>
</reference>
<name>A0A0B7JCA7_9GAMM</name>
<dbReference type="GeneID" id="29944725"/>
<gene>
    <name evidence="1" type="ORF">C9J27_10490</name>
</gene>
<organism evidence="1 2">
    <name type="scientific">Photobacterium kishitanii</name>
    <dbReference type="NCBI Taxonomy" id="318456"/>
    <lineage>
        <taxon>Bacteria</taxon>
        <taxon>Pseudomonadati</taxon>
        <taxon>Pseudomonadota</taxon>
        <taxon>Gammaproteobacteria</taxon>
        <taxon>Vibrionales</taxon>
        <taxon>Vibrionaceae</taxon>
        <taxon>Photobacterium</taxon>
    </lineage>
</organism>
<dbReference type="PROSITE" id="PS51257">
    <property type="entry name" value="PROKAR_LIPOPROTEIN"/>
    <property type="match status" value="1"/>
</dbReference>
<accession>A0A2T3KI85</accession>
<comment type="caution">
    <text evidence="1">The sequence shown here is derived from an EMBL/GenBank/DDBJ whole genome shotgun (WGS) entry which is preliminary data.</text>
</comment>
<proteinExistence type="predicted"/>
<evidence type="ECO:0000313" key="2">
    <source>
        <dbReference type="Proteomes" id="UP000241426"/>
    </source>
</evidence>
<accession>A0A0B7JCA7</accession>
<dbReference type="EMBL" id="PYNF01000007">
    <property type="protein sequence ID" value="PSU98922.1"/>
    <property type="molecule type" value="Genomic_DNA"/>
</dbReference>
<dbReference type="AlphaFoldDB" id="A0A0B7JCA7"/>
<dbReference type="RefSeq" id="WP_036794340.1">
    <property type="nucleotide sequence ID" value="NZ_JAUZMX010000001.1"/>
</dbReference>
<evidence type="ECO:0000313" key="1">
    <source>
        <dbReference type="EMBL" id="PSU98922.1"/>
    </source>
</evidence>
<protein>
    <submittedName>
        <fullName evidence="1">Uncharacterized protein</fullName>
    </submittedName>
</protein>